<evidence type="ECO:0000313" key="2">
    <source>
        <dbReference type="EMBL" id="KAL1883321.1"/>
    </source>
</evidence>
<dbReference type="EMBL" id="JAWRVE010000002">
    <property type="protein sequence ID" value="KAL1883321.1"/>
    <property type="molecule type" value="Genomic_DNA"/>
</dbReference>
<dbReference type="PROSITE" id="PS51186">
    <property type="entry name" value="GNAT"/>
    <property type="match status" value="1"/>
</dbReference>
<dbReference type="InterPro" id="IPR000182">
    <property type="entry name" value="GNAT_dom"/>
</dbReference>
<dbReference type="Gene3D" id="3.40.630.30">
    <property type="match status" value="1"/>
</dbReference>
<dbReference type="Proteomes" id="UP001583177">
    <property type="component" value="Unassembled WGS sequence"/>
</dbReference>
<dbReference type="InterPro" id="IPR016181">
    <property type="entry name" value="Acyl_CoA_acyltransferase"/>
</dbReference>
<evidence type="ECO:0000259" key="1">
    <source>
        <dbReference type="PROSITE" id="PS51186"/>
    </source>
</evidence>
<feature type="domain" description="N-acetyltransferase" evidence="1">
    <location>
        <begin position="78"/>
        <end position="227"/>
    </location>
</feature>
<gene>
    <name evidence="2" type="ORF">Daus18300_000379</name>
</gene>
<protein>
    <recommendedName>
        <fullName evidence="1">N-acetyltransferase domain-containing protein</fullName>
    </recommendedName>
</protein>
<comment type="caution">
    <text evidence="2">The sequence shown here is derived from an EMBL/GenBank/DDBJ whole genome shotgun (WGS) entry which is preliminary data.</text>
</comment>
<organism evidence="2 3">
    <name type="scientific">Diaporthe australafricana</name>
    <dbReference type="NCBI Taxonomy" id="127596"/>
    <lineage>
        <taxon>Eukaryota</taxon>
        <taxon>Fungi</taxon>
        <taxon>Dikarya</taxon>
        <taxon>Ascomycota</taxon>
        <taxon>Pezizomycotina</taxon>
        <taxon>Sordariomycetes</taxon>
        <taxon>Sordariomycetidae</taxon>
        <taxon>Diaporthales</taxon>
        <taxon>Diaporthaceae</taxon>
        <taxon>Diaporthe</taxon>
    </lineage>
</organism>
<keyword evidence="3" id="KW-1185">Reference proteome</keyword>
<proteinExistence type="predicted"/>
<accession>A0ABR3Y4V2</accession>
<reference evidence="2 3" key="1">
    <citation type="journal article" date="2024" name="IMA Fungus">
        <title>IMA Genome - F19 : A genome assembly and annotation guide to empower mycologists, including annotated draft genome sequences of Ceratocystis pirilliformis, Diaporthe australafricana, Fusarium ophioides, Paecilomyces lecythidis, and Sporothrix stenoceras.</title>
        <authorList>
            <person name="Aylward J."/>
            <person name="Wilson A.M."/>
            <person name="Visagie C.M."/>
            <person name="Spraker J."/>
            <person name="Barnes I."/>
            <person name="Buitendag C."/>
            <person name="Ceriani C."/>
            <person name="Del Mar Angel L."/>
            <person name="du Plessis D."/>
            <person name="Fuchs T."/>
            <person name="Gasser K."/>
            <person name="Kramer D."/>
            <person name="Li W."/>
            <person name="Munsamy K."/>
            <person name="Piso A."/>
            <person name="Price J.L."/>
            <person name="Sonnekus B."/>
            <person name="Thomas C."/>
            <person name="van der Nest A."/>
            <person name="van Dijk A."/>
            <person name="van Heerden A."/>
            <person name="van Vuuren N."/>
            <person name="Yilmaz N."/>
            <person name="Duong T.A."/>
            <person name="van der Merwe N.A."/>
            <person name="Wingfield M.J."/>
            <person name="Wingfield B.D."/>
        </authorList>
    </citation>
    <scope>NUCLEOTIDE SEQUENCE [LARGE SCALE GENOMIC DNA]</scope>
    <source>
        <strain evidence="2 3">CMW 18300</strain>
    </source>
</reference>
<dbReference type="Pfam" id="PF00583">
    <property type="entry name" value="Acetyltransf_1"/>
    <property type="match status" value="1"/>
</dbReference>
<evidence type="ECO:0000313" key="3">
    <source>
        <dbReference type="Proteomes" id="UP001583177"/>
    </source>
</evidence>
<sequence length="228" mass="24922">MAETKFHIREECQNPTDGDFILAAFDSSLPHLAANGSGDQWGSTPFSERPESRERMYGAISLSEASRLSQEASEQGRLFIAEVEADDRSDLQGLSVRSDDNGTRFLSVGAAGVRDKWWAAYLKAHDSTKAIYEDEMADGKFCYVEVLISDFRTGAARKGAGAALLQRAKAYAVLRGARALYLDCWAGNGGSLINFYTAQGFVKVADFEVEKPDSSVWPGSLLKLDLES</sequence>
<dbReference type="SUPFAM" id="SSF55729">
    <property type="entry name" value="Acyl-CoA N-acyltransferases (Nat)"/>
    <property type="match status" value="1"/>
</dbReference>
<name>A0ABR3Y4V2_9PEZI</name>